<keyword evidence="4" id="KW-1185">Reference proteome</keyword>
<evidence type="ECO:0000313" key="2">
    <source>
        <dbReference type="EMBL" id="OXB07505.1"/>
    </source>
</evidence>
<dbReference type="InterPro" id="IPR051396">
    <property type="entry name" value="Bact_Antivir_Def_Nuclease"/>
</dbReference>
<dbReference type="Proteomes" id="UP000184216">
    <property type="component" value="Unassembled WGS sequence"/>
</dbReference>
<evidence type="ECO:0000259" key="1">
    <source>
        <dbReference type="Pfam" id="PF13175"/>
    </source>
</evidence>
<dbReference type="Pfam" id="PF13175">
    <property type="entry name" value="AAA_15"/>
    <property type="match status" value="1"/>
</dbReference>
<protein>
    <submittedName>
        <fullName evidence="3">AAA ATPase domain-containing protein</fullName>
    </submittedName>
</protein>
<dbReference type="InterPro" id="IPR027417">
    <property type="entry name" value="P-loop_NTPase"/>
</dbReference>
<name>A0AB36P5L1_9FLAO</name>
<reference evidence="2 5" key="1">
    <citation type="submission" date="2016-11" db="EMBL/GenBank/DDBJ databases">
        <title>Whole genomes of Flavobacteriaceae.</title>
        <authorList>
            <person name="Stine C."/>
            <person name="Li C."/>
            <person name="Tadesse D."/>
        </authorList>
    </citation>
    <scope>NUCLEOTIDE SEQUENCE [LARGE SCALE GENOMIC DNA]</scope>
    <source>
        <strain evidence="2 5">ATCC 19366</strain>
    </source>
</reference>
<comment type="caution">
    <text evidence="2">The sequence shown here is derived from an EMBL/GenBank/DDBJ whole genome shotgun (WGS) entry which is preliminary data.</text>
</comment>
<dbReference type="EMBL" id="FRBX01000004">
    <property type="protein sequence ID" value="SHM69546.1"/>
    <property type="molecule type" value="Genomic_DNA"/>
</dbReference>
<dbReference type="SUPFAM" id="SSF52540">
    <property type="entry name" value="P-loop containing nucleoside triphosphate hydrolases"/>
    <property type="match status" value="1"/>
</dbReference>
<dbReference type="Proteomes" id="UP000198431">
    <property type="component" value="Unassembled WGS sequence"/>
</dbReference>
<accession>A0AB36P5L1</accession>
<dbReference type="EMBL" id="MUHB01000003">
    <property type="protein sequence ID" value="OXB07505.1"/>
    <property type="molecule type" value="Genomic_DNA"/>
</dbReference>
<organism evidence="2 5">
    <name type="scientific">Flavobacterium pectinovorum</name>
    <dbReference type="NCBI Taxonomy" id="29533"/>
    <lineage>
        <taxon>Bacteria</taxon>
        <taxon>Pseudomonadati</taxon>
        <taxon>Bacteroidota</taxon>
        <taxon>Flavobacteriia</taxon>
        <taxon>Flavobacteriales</taxon>
        <taxon>Flavobacteriaceae</taxon>
        <taxon>Flavobacterium</taxon>
    </lineage>
</organism>
<gene>
    <name evidence="2" type="ORF">B0A72_01185</name>
    <name evidence="3" type="ORF">SAMN05444387_2940</name>
</gene>
<dbReference type="InterPro" id="IPR041685">
    <property type="entry name" value="AAA_GajA/Old/RecF-like"/>
</dbReference>
<evidence type="ECO:0000313" key="4">
    <source>
        <dbReference type="Proteomes" id="UP000184216"/>
    </source>
</evidence>
<dbReference type="AlphaFoldDB" id="A0AB36P5L1"/>
<reference evidence="3 4" key="2">
    <citation type="submission" date="2016-11" db="EMBL/GenBank/DDBJ databases">
        <authorList>
            <person name="Varghese N."/>
            <person name="Submissions S."/>
        </authorList>
    </citation>
    <scope>NUCLEOTIDE SEQUENCE [LARGE SCALE GENOMIC DNA]</scope>
    <source>
        <strain evidence="3 4">DSM 6368</strain>
    </source>
</reference>
<dbReference type="PANTHER" id="PTHR43581">
    <property type="entry name" value="ATP/GTP PHOSPHATASE"/>
    <property type="match status" value="1"/>
</dbReference>
<dbReference type="RefSeq" id="WP_073395725.1">
    <property type="nucleotide sequence ID" value="NZ_FRBX01000004.1"/>
</dbReference>
<dbReference type="Gene3D" id="3.40.50.300">
    <property type="entry name" value="P-loop containing nucleotide triphosphate hydrolases"/>
    <property type="match status" value="1"/>
</dbReference>
<feature type="domain" description="Endonuclease GajA/Old nuclease/RecF-like AAA" evidence="1">
    <location>
        <begin position="1"/>
        <end position="345"/>
    </location>
</feature>
<evidence type="ECO:0000313" key="5">
    <source>
        <dbReference type="Proteomes" id="UP000198431"/>
    </source>
</evidence>
<evidence type="ECO:0000313" key="3">
    <source>
        <dbReference type="EMBL" id="SHM69546.1"/>
    </source>
</evidence>
<proteinExistence type="predicted"/>
<dbReference type="PANTHER" id="PTHR43581:SF4">
    <property type="entry name" value="ATP_GTP PHOSPHATASE"/>
    <property type="match status" value="1"/>
</dbReference>
<sequence>MKISKLHIDQFRHLENLDFDFTYPEDFHIEEKRGKPLDKICFIGQSATGKTGLLELIHEYTTNILDIELIDNTYLAGLGNPIKNIDGAITFLIGDEVLLLRNKEITFKNLKYKYENKGGTVTPLIPYQDRIDTFYFKANLISDKNIDVFTKNPIDLFEKYKDQTSVKIENILHQIPYSTIFNDEVDTKIWLSLLSEILEYRKKFNQKMSELIHKGLLANQKKLSSEFEKWQNQNPNKLEEFAKKFNPILEKLNLEVDIIDTEYSIPIKNKKNDEIIPIQNTSTGTKGLLLSFLPLFKLETKDSIILIDEPERSLFPDMQMELMDNYQNLAPEAQFIVATHSPFVAASFEPEERFILYFDEDGKVAVRRGSSPIGDDPNDMLKNDFGVNYYNKHGEEAYQKYIRLKQEVANETNPKRKKELLLETVKLGDTYNF</sequence>